<dbReference type="EMBL" id="BARW01023964">
    <property type="protein sequence ID" value="GAI88236.1"/>
    <property type="molecule type" value="Genomic_DNA"/>
</dbReference>
<reference evidence="1" key="1">
    <citation type="journal article" date="2014" name="Front. Microbiol.">
        <title>High frequency of phylogenetically diverse reductive dehalogenase-homologous genes in deep subseafloor sedimentary metagenomes.</title>
        <authorList>
            <person name="Kawai M."/>
            <person name="Futagami T."/>
            <person name="Toyoda A."/>
            <person name="Takaki Y."/>
            <person name="Nishi S."/>
            <person name="Hori S."/>
            <person name="Arai W."/>
            <person name="Tsubouchi T."/>
            <person name="Morono Y."/>
            <person name="Uchiyama I."/>
            <person name="Ito T."/>
            <person name="Fujiyama A."/>
            <person name="Inagaki F."/>
            <person name="Takami H."/>
        </authorList>
    </citation>
    <scope>NUCLEOTIDE SEQUENCE</scope>
    <source>
        <strain evidence="1">Expedition CK06-06</strain>
    </source>
</reference>
<dbReference type="AlphaFoldDB" id="X1TA20"/>
<sequence>SVEDTWTDLDTDTGDTDYIFFELIKTGWTSDRTSDGQIPAAPNADALGSIQATDADTVTSSAAGNLTTGDSIKGYVGGTDYSTTGAVNVGSTMTLTTDLAAGNAPYYTKTNTAGHESVLSSTADGAILILTGAVGANATGTAGTLDAGDTITLSFTSGVSVIVEHPILGSHITWTPANGSSVFGAAADQLRDTADSATSVVLVATSSVEDIDSDETVSFNVASTIPIVDAIGGNYVLPRATIFAAHFDSGDF</sequence>
<comment type="caution">
    <text evidence="1">The sequence shown here is derived from an EMBL/GenBank/DDBJ whole genome shotgun (WGS) entry which is preliminary data.</text>
</comment>
<accession>X1TA20</accession>
<feature type="non-terminal residue" evidence="1">
    <location>
        <position position="1"/>
    </location>
</feature>
<protein>
    <submittedName>
        <fullName evidence="1">Uncharacterized protein</fullName>
    </submittedName>
</protein>
<organism evidence="1">
    <name type="scientific">marine sediment metagenome</name>
    <dbReference type="NCBI Taxonomy" id="412755"/>
    <lineage>
        <taxon>unclassified sequences</taxon>
        <taxon>metagenomes</taxon>
        <taxon>ecological metagenomes</taxon>
    </lineage>
</organism>
<gene>
    <name evidence="1" type="ORF">S12H4_39629</name>
</gene>
<name>X1TA20_9ZZZZ</name>
<proteinExistence type="predicted"/>
<evidence type="ECO:0000313" key="1">
    <source>
        <dbReference type="EMBL" id="GAI88236.1"/>
    </source>
</evidence>